<feature type="region of interest" description="Disordered" evidence="1">
    <location>
        <begin position="72"/>
        <end position="112"/>
    </location>
</feature>
<feature type="chain" id="PRO_5032305359" evidence="2">
    <location>
        <begin position="21"/>
        <end position="609"/>
    </location>
</feature>
<evidence type="ECO:0000313" key="5">
    <source>
        <dbReference type="Proteomes" id="UP000649617"/>
    </source>
</evidence>
<sequence>MAGVHVRVAVLLLCSFRGLAQPSASGAPAAKSTAQQSDWRHDLSPELKDQLRHRLADLRNKTDHALHIMSESGNSELRGLEHAHTAAESRVEQKFRKQDEHNMRKQAGAEEALHEKLQKLKDASEKKQEKLEQAEQERLEKLKKEYNGEEERVLDKFQHEAEKAWINQFQQPPEATSMLTEMHAAVNMTQAAAVNGSNDWWKVLSADEEKKLKESLEDLKESLQEHEEVVENKTQKKLEAVQDEFSRKEKKAVDKLTRKIEKMQRKEIKAKEKLQQVLEKLQTKSKSTQKKLEEVGPEIVQRLKDEYEEKKEGLEAEFKEKAEKLKKEQEQKEEEKAEKLKKEQEQKEEEMAKENATKAANAANSTQEAQSSQLASEEPKATQRNHGFELGVIMLAATALVRSSDFDSYDGPPPPDEVAEAYALLNLPLSALRDDVQRRSRALARERHPDKAPPDQRVRATRLFRQLQDAKAKILSWLRQRSVPQLEESDDSPCLDSADEGEEDFCRPPEVVFGEAGDVLADFEQDGSGSELEKEDQKAACVYRGRGDSPDTFSSSEESGEEKAETALALRSRGIIRTEDSALVQATACEPKQGIMASSEMAPLLTAHA</sequence>
<evidence type="ECO:0000313" key="4">
    <source>
        <dbReference type="EMBL" id="CAE7560125.1"/>
    </source>
</evidence>
<feature type="region of interest" description="Disordered" evidence="1">
    <location>
        <begin position="22"/>
        <end position="41"/>
    </location>
</feature>
<name>A0A812UBF6_SYMPI</name>
<accession>A0A812UBF6</accession>
<dbReference type="OrthoDB" id="441259at2759"/>
<dbReference type="AlphaFoldDB" id="A0A812UBF6"/>
<evidence type="ECO:0000259" key="3">
    <source>
        <dbReference type="PROSITE" id="PS50076"/>
    </source>
</evidence>
<feature type="region of interest" description="Disordered" evidence="1">
    <location>
        <begin position="322"/>
        <end position="385"/>
    </location>
</feature>
<evidence type="ECO:0000256" key="2">
    <source>
        <dbReference type="SAM" id="SignalP"/>
    </source>
</evidence>
<feature type="compositionally biased region" description="Basic and acidic residues" evidence="1">
    <location>
        <begin position="322"/>
        <end position="356"/>
    </location>
</feature>
<dbReference type="EMBL" id="CAJNIZ010035557">
    <property type="protein sequence ID" value="CAE7560125.1"/>
    <property type="molecule type" value="Genomic_DNA"/>
</dbReference>
<feature type="compositionally biased region" description="Polar residues" evidence="1">
    <location>
        <begin position="365"/>
        <end position="375"/>
    </location>
</feature>
<comment type="caution">
    <text evidence="4">The sequence shown here is derived from an EMBL/GenBank/DDBJ whole genome shotgun (WGS) entry which is preliminary data.</text>
</comment>
<feature type="domain" description="J" evidence="3">
    <location>
        <begin position="420"/>
        <end position="480"/>
    </location>
</feature>
<keyword evidence="2" id="KW-0732">Signal</keyword>
<organism evidence="4 5">
    <name type="scientific">Symbiodinium pilosum</name>
    <name type="common">Dinoflagellate</name>
    <dbReference type="NCBI Taxonomy" id="2952"/>
    <lineage>
        <taxon>Eukaryota</taxon>
        <taxon>Sar</taxon>
        <taxon>Alveolata</taxon>
        <taxon>Dinophyceae</taxon>
        <taxon>Suessiales</taxon>
        <taxon>Symbiodiniaceae</taxon>
        <taxon>Symbiodinium</taxon>
    </lineage>
</organism>
<feature type="signal peptide" evidence="2">
    <location>
        <begin position="1"/>
        <end position="20"/>
    </location>
</feature>
<protein>
    <submittedName>
        <fullName evidence="4">NAA25 protein</fullName>
    </submittedName>
</protein>
<evidence type="ECO:0000256" key="1">
    <source>
        <dbReference type="SAM" id="MobiDB-lite"/>
    </source>
</evidence>
<dbReference type="SUPFAM" id="SSF46565">
    <property type="entry name" value="Chaperone J-domain"/>
    <property type="match status" value="1"/>
</dbReference>
<dbReference type="Proteomes" id="UP000649617">
    <property type="component" value="Unassembled WGS sequence"/>
</dbReference>
<dbReference type="InterPro" id="IPR001623">
    <property type="entry name" value="DnaJ_domain"/>
</dbReference>
<dbReference type="InterPro" id="IPR036869">
    <property type="entry name" value="J_dom_sf"/>
</dbReference>
<gene>
    <name evidence="4" type="primary">NAA25</name>
    <name evidence="4" type="ORF">SPIL2461_LOCUS14963</name>
</gene>
<proteinExistence type="predicted"/>
<dbReference type="Gene3D" id="1.10.287.110">
    <property type="entry name" value="DnaJ domain"/>
    <property type="match status" value="1"/>
</dbReference>
<reference evidence="4" key="1">
    <citation type="submission" date="2021-02" db="EMBL/GenBank/DDBJ databases">
        <authorList>
            <person name="Dougan E. K."/>
            <person name="Rhodes N."/>
            <person name="Thang M."/>
            <person name="Chan C."/>
        </authorList>
    </citation>
    <scope>NUCLEOTIDE SEQUENCE</scope>
</reference>
<keyword evidence="5" id="KW-1185">Reference proteome</keyword>
<feature type="region of interest" description="Disordered" evidence="1">
    <location>
        <begin position="438"/>
        <end position="458"/>
    </location>
</feature>
<dbReference type="PROSITE" id="PS50076">
    <property type="entry name" value="DNAJ_2"/>
    <property type="match status" value="1"/>
</dbReference>
<feature type="region of interest" description="Disordered" evidence="1">
    <location>
        <begin position="544"/>
        <end position="566"/>
    </location>
</feature>
<feature type="compositionally biased region" description="Basic and acidic residues" evidence="1">
    <location>
        <begin position="78"/>
        <end position="112"/>
    </location>
</feature>
<feature type="region of interest" description="Disordered" evidence="1">
    <location>
        <begin position="281"/>
        <end position="300"/>
    </location>
</feature>